<gene>
    <name evidence="1" type="primary">Acey_s0371.g123</name>
    <name evidence="1" type="ORF">Y032_0371g123</name>
</gene>
<protein>
    <submittedName>
        <fullName evidence="1">Uncharacterized protein</fullName>
    </submittedName>
</protein>
<accession>A0A016RU53</accession>
<dbReference type="AlphaFoldDB" id="A0A016RU53"/>
<dbReference type="Proteomes" id="UP000024635">
    <property type="component" value="Unassembled WGS sequence"/>
</dbReference>
<organism evidence="1 2">
    <name type="scientific">Ancylostoma ceylanicum</name>
    <dbReference type="NCBI Taxonomy" id="53326"/>
    <lineage>
        <taxon>Eukaryota</taxon>
        <taxon>Metazoa</taxon>
        <taxon>Ecdysozoa</taxon>
        <taxon>Nematoda</taxon>
        <taxon>Chromadorea</taxon>
        <taxon>Rhabditida</taxon>
        <taxon>Rhabditina</taxon>
        <taxon>Rhabditomorpha</taxon>
        <taxon>Strongyloidea</taxon>
        <taxon>Ancylostomatidae</taxon>
        <taxon>Ancylostomatinae</taxon>
        <taxon>Ancylostoma</taxon>
    </lineage>
</organism>
<reference evidence="2" key="1">
    <citation type="journal article" date="2015" name="Nat. Genet.">
        <title>The genome and transcriptome of the zoonotic hookworm Ancylostoma ceylanicum identify infection-specific gene families.</title>
        <authorList>
            <person name="Schwarz E.M."/>
            <person name="Hu Y."/>
            <person name="Antoshechkin I."/>
            <person name="Miller M.M."/>
            <person name="Sternberg P.W."/>
            <person name="Aroian R.V."/>
        </authorList>
    </citation>
    <scope>NUCLEOTIDE SEQUENCE</scope>
    <source>
        <strain evidence="2">HY135</strain>
    </source>
</reference>
<keyword evidence="2" id="KW-1185">Reference proteome</keyword>
<evidence type="ECO:0000313" key="1">
    <source>
        <dbReference type="EMBL" id="EYB81915.1"/>
    </source>
</evidence>
<sequence>MWREHPWRTTAESSSHSPRRCVPVVSACTFSSMNGPTLLYGSDSRSDINDRRHFVRQCGLCRITDFDLCEERFS</sequence>
<evidence type="ECO:0000313" key="2">
    <source>
        <dbReference type="Proteomes" id="UP000024635"/>
    </source>
</evidence>
<comment type="caution">
    <text evidence="1">The sequence shown here is derived from an EMBL/GenBank/DDBJ whole genome shotgun (WGS) entry which is preliminary data.</text>
</comment>
<proteinExistence type="predicted"/>
<name>A0A016RU53_9BILA</name>
<dbReference type="EMBL" id="JARK01001707">
    <property type="protein sequence ID" value="EYB81915.1"/>
    <property type="molecule type" value="Genomic_DNA"/>
</dbReference>